<dbReference type="InterPro" id="IPR014017">
    <property type="entry name" value="DNA_helicase_UvrD-like_C"/>
</dbReference>
<evidence type="ECO:0000256" key="9">
    <source>
        <dbReference type="ARBA" id="ARBA00034808"/>
    </source>
</evidence>
<evidence type="ECO:0000256" key="6">
    <source>
        <dbReference type="ARBA" id="ARBA00023125"/>
    </source>
</evidence>
<feature type="domain" description="UvrD-like helicase ATP-binding" evidence="12">
    <location>
        <begin position="10"/>
        <end position="285"/>
    </location>
</feature>
<evidence type="ECO:0000256" key="1">
    <source>
        <dbReference type="ARBA" id="ARBA00009922"/>
    </source>
</evidence>
<keyword evidence="5 11" id="KW-0067">ATP-binding</keyword>
<accession>B7GM56</accession>
<proteinExistence type="inferred from homology"/>
<dbReference type="STRING" id="491915.Aflv_2237"/>
<evidence type="ECO:0000256" key="11">
    <source>
        <dbReference type="PROSITE-ProRule" id="PRU00560"/>
    </source>
</evidence>
<dbReference type="InterPro" id="IPR027417">
    <property type="entry name" value="P-loop_NTPase"/>
</dbReference>
<dbReference type="PATRIC" id="fig|491915.6.peg.2297"/>
<keyword evidence="7" id="KW-0413">Isomerase</keyword>
<dbReference type="Pfam" id="PF00580">
    <property type="entry name" value="UvrD-helicase"/>
    <property type="match status" value="1"/>
</dbReference>
<evidence type="ECO:0000256" key="10">
    <source>
        <dbReference type="ARBA" id="ARBA00048988"/>
    </source>
</evidence>
<dbReference type="PROSITE" id="PS51198">
    <property type="entry name" value="UVRD_HELICASE_ATP_BIND"/>
    <property type="match status" value="1"/>
</dbReference>
<dbReference type="RefSeq" id="WP_012575770.1">
    <property type="nucleotide sequence ID" value="NC_011567.1"/>
</dbReference>
<keyword evidence="6" id="KW-0238">DNA-binding</keyword>
<name>B7GM56_ANOFW</name>
<dbReference type="CDD" id="cd17932">
    <property type="entry name" value="DEXQc_UvrD"/>
    <property type="match status" value="1"/>
</dbReference>
<dbReference type="InterPro" id="IPR014016">
    <property type="entry name" value="UvrD-like_ATP-bd"/>
</dbReference>
<dbReference type="GO" id="GO:0003677">
    <property type="term" value="F:DNA binding"/>
    <property type="evidence" value="ECO:0007669"/>
    <property type="project" value="UniProtKB-KW"/>
</dbReference>
<dbReference type="SUPFAM" id="SSF52540">
    <property type="entry name" value="P-loop containing nucleoside triphosphate hydrolases"/>
    <property type="match status" value="1"/>
</dbReference>
<comment type="catalytic activity">
    <reaction evidence="8">
        <text>Couples ATP hydrolysis with the unwinding of duplex DNA by translocating in the 3'-5' direction.</text>
        <dbReference type="EC" id="5.6.2.4"/>
    </reaction>
</comment>
<dbReference type="Gene3D" id="1.10.10.160">
    <property type="match status" value="1"/>
</dbReference>
<organism evidence="13 14">
    <name type="scientific">Anoxybacillus flavithermus (strain DSM 21510 / WK1)</name>
    <dbReference type="NCBI Taxonomy" id="491915"/>
    <lineage>
        <taxon>Bacteria</taxon>
        <taxon>Bacillati</taxon>
        <taxon>Bacillota</taxon>
        <taxon>Bacilli</taxon>
        <taxon>Bacillales</taxon>
        <taxon>Anoxybacillaceae</taxon>
        <taxon>Anoxybacillus</taxon>
    </lineage>
</organism>
<dbReference type="KEGG" id="afl:Aflv_2237"/>
<dbReference type="GO" id="GO:0016887">
    <property type="term" value="F:ATP hydrolysis activity"/>
    <property type="evidence" value="ECO:0007669"/>
    <property type="project" value="RHEA"/>
</dbReference>
<dbReference type="eggNOG" id="COG0210">
    <property type="taxonomic scope" value="Bacteria"/>
</dbReference>
<evidence type="ECO:0000256" key="4">
    <source>
        <dbReference type="ARBA" id="ARBA00022806"/>
    </source>
</evidence>
<sequence>MDLYNEKLNQIKSDKEQYEAYLSEDSTVVIAGPGSGKTTVLTLKILRLLKEYIRPPRGLACVTFSKAAAKEIKDRLNAFGYQQRDNVFLGTVHSFCISEIISPFAHLYNYDIPLPLRIVSEKKRKSLFKQIISDFELEHLGLSIEEMDKERTLNIEGISEVEVPTYDLALRVAIEYEKRLHTNGLVDFVDIVKYATTLIQNQEYVRKCLEAKFPWVLIDEYQDLGKPLHEMVLSLFYKTNIKIFAVGDPDQSIHGYNGAIPDYLIELYHNPSITQIQLKTNYRSNQDIIDASELALQDKRGYKAGARLGENAEFHFITCEEEMFDQYVKVAKEIIPSCREAGIPLEEIAIMVGSNKHAKELGRILDESGVPFYITKFDFQRSDVVLWLERCAIWCVDKSKQSFNELVGFWINLHKIHDRPLLSKEQILFRRRLFDTLTSSIKHIDDLGKWLTFVVNELELSSLLTDSPVYPDELENLNKLMKLTIEGEFRDYDLSKFGKLGKPGNQVTITTRHGSKGLEFEVVILLGMEEDHFPSYWNKQDEKRLSEEHRVFFVCVSRAKRVCYLLRSQKYTKKTKYGLKKFDYAPSRFWELLYARYGEKTHV</sequence>
<evidence type="ECO:0000313" key="13">
    <source>
        <dbReference type="EMBL" id="ACJ34594.1"/>
    </source>
</evidence>
<evidence type="ECO:0000313" key="14">
    <source>
        <dbReference type="Proteomes" id="UP000000742"/>
    </source>
</evidence>
<dbReference type="EMBL" id="CP000922">
    <property type="protein sequence ID" value="ACJ34594.1"/>
    <property type="molecule type" value="Genomic_DNA"/>
</dbReference>
<dbReference type="InterPro" id="IPR000212">
    <property type="entry name" value="DNA_helicase_UvrD/REP"/>
</dbReference>
<evidence type="ECO:0000259" key="12">
    <source>
        <dbReference type="PROSITE" id="PS51198"/>
    </source>
</evidence>
<evidence type="ECO:0000256" key="8">
    <source>
        <dbReference type="ARBA" id="ARBA00034617"/>
    </source>
</evidence>
<dbReference type="GO" id="GO:0043138">
    <property type="term" value="F:3'-5' DNA helicase activity"/>
    <property type="evidence" value="ECO:0007669"/>
    <property type="project" value="UniProtKB-EC"/>
</dbReference>
<dbReference type="GO" id="GO:0000725">
    <property type="term" value="P:recombinational repair"/>
    <property type="evidence" value="ECO:0007669"/>
    <property type="project" value="TreeGrafter"/>
</dbReference>
<comment type="similarity">
    <text evidence="1">Belongs to the helicase family. UvrD subfamily.</text>
</comment>
<dbReference type="EC" id="5.6.2.4" evidence="9"/>
<dbReference type="Gene3D" id="3.40.50.300">
    <property type="entry name" value="P-loop containing nucleotide triphosphate hydrolases"/>
    <property type="match status" value="3"/>
</dbReference>
<dbReference type="GO" id="GO:0005524">
    <property type="term" value="F:ATP binding"/>
    <property type="evidence" value="ECO:0007669"/>
    <property type="project" value="UniProtKB-UniRule"/>
</dbReference>
<dbReference type="Proteomes" id="UP000000742">
    <property type="component" value="Chromosome"/>
</dbReference>
<evidence type="ECO:0000256" key="7">
    <source>
        <dbReference type="ARBA" id="ARBA00023235"/>
    </source>
</evidence>
<comment type="catalytic activity">
    <reaction evidence="10">
        <text>ATP + H2O = ADP + phosphate + H(+)</text>
        <dbReference type="Rhea" id="RHEA:13065"/>
        <dbReference type="ChEBI" id="CHEBI:15377"/>
        <dbReference type="ChEBI" id="CHEBI:15378"/>
        <dbReference type="ChEBI" id="CHEBI:30616"/>
        <dbReference type="ChEBI" id="CHEBI:43474"/>
        <dbReference type="ChEBI" id="CHEBI:456216"/>
        <dbReference type="EC" id="5.6.2.4"/>
    </reaction>
</comment>
<dbReference type="PANTHER" id="PTHR11070:SF2">
    <property type="entry name" value="ATP-DEPENDENT DNA HELICASE SRS2"/>
    <property type="match status" value="1"/>
</dbReference>
<evidence type="ECO:0000256" key="2">
    <source>
        <dbReference type="ARBA" id="ARBA00022741"/>
    </source>
</evidence>
<dbReference type="AlphaFoldDB" id="B7GM56"/>
<keyword evidence="2 11" id="KW-0547">Nucleotide-binding</keyword>
<dbReference type="InterPro" id="IPR013986">
    <property type="entry name" value="DExx_box_DNA_helicase_dom_sf"/>
</dbReference>
<feature type="binding site" evidence="11">
    <location>
        <begin position="31"/>
        <end position="38"/>
    </location>
    <ligand>
        <name>ATP</name>
        <dbReference type="ChEBI" id="CHEBI:30616"/>
    </ligand>
</feature>
<evidence type="ECO:0000256" key="3">
    <source>
        <dbReference type="ARBA" id="ARBA00022801"/>
    </source>
</evidence>
<protein>
    <recommendedName>
        <fullName evidence="9">DNA 3'-5' helicase</fullName>
        <ecNumber evidence="9">5.6.2.4</ecNumber>
    </recommendedName>
</protein>
<gene>
    <name evidence="13" type="primary">pcrA</name>
    <name evidence="13" type="ordered locus">Aflv_2237</name>
</gene>
<keyword evidence="3 11" id="KW-0378">Hydrolase</keyword>
<keyword evidence="4 11" id="KW-0347">Helicase</keyword>
<reference evidence="13 14" key="1">
    <citation type="journal article" date="2008" name="Genome Biol.">
        <title>Encapsulated in silica: genome, proteome and physiology of the thermophilic bacterium Anoxybacillus flavithermus WK1.</title>
        <authorList>
            <person name="Saw J.H."/>
            <person name="Mountain B.W."/>
            <person name="Feng L."/>
            <person name="Omelchenko M.V."/>
            <person name="Hou S."/>
            <person name="Saito J.A."/>
            <person name="Stott M.B."/>
            <person name="Li D."/>
            <person name="Zhao G."/>
            <person name="Wu J."/>
            <person name="Galperin M.Y."/>
            <person name="Koonin E.V."/>
            <person name="Makarova K.S."/>
            <person name="Wolf Y.I."/>
            <person name="Rigden D.J."/>
            <person name="Dunfield P.F."/>
            <person name="Wang L."/>
            <person name="Alam M."/>
        </authorList>
    </citation>
    <scope>NUCLEOTIDE SEQUENCE [LARGE SCALE GENOMIC DNA]</scope>
    <source>
        <strain evidence="14">DSM 21510 / WK1</strain>
    </source>
</reference>
<evidence type="ECO:0000256" key="5">
    <source>
        <dbReference type="ARBA" id="ARBA00022840"/>
    </source>
</evidence>
<dbReference type="HOGENOM" id="CLU_004585_5_10_9"/>
<dbReference type="Pfam" id="PF13361">
    <property type="entry name" value="UvrD_C"/>
    <property type="match status" value="2"/>
</dbReference>
<dbReference type="GeneID" id="7038489"/>
<dbReference type="PANTHER" id="PTHR11070">
    <property type="entry name" value="UVRD / RECB / PCRA DNA HELICASE FAMILY MEMBER"/>
    <property type="match status" value="1"/>
</dbReference>